<sequence>MSSSLPPSDTRYIVQHILAASSKSTHPLRSSRLPLADNISAPPPTPPLPLLCPACPYLALGPLG</sequence>
<comment type="caution">
    <text evidence="1">The sequence shown here is derived from an EMBL/GenBank/DDBJ whole genome shotgun (WGS) entry which is preliminary data.</text>
</comment>
<dbReference type="AlphaFoldDB" id="A0AAE1BGL7"/>
<evidence type="ECO:0000313" key="1">
    <source>
        <dbReference type="EMBL" id="KAK3849812.1"/>
    </source>
</evidence>
<feature type="non-terminal residue" evidence="1">
    <location>
        <position position="1"/>
    </location>
</feature>
<reference evidence="1" key="1">
    <citation type="submission" date="2023-10" db="EMBL/GenBank/DDBJ databases">
        <title>Genome assemblies of two species of porcelain crab, Petrolisthes cinctipes and Petrolisthes manimaculis (Anomura: Porcellanidae).</title>
        <authorList>
            <person name="Angst P."/>
        </authorList>
    </citation>
    <scope>NUCLEOTIDE SEQUENCE</scope>
    <source>
        <strain evidence="1">PB745_01</strain>
        <tissue evidence="1">Gill</tissue>
    </source>
</reference>
<organism evidence="1 2">
    <name type="scientific">Petrolisthes cinctipes</name>
    <name type="common">Flat porcelain crab</name>
    <dbReference type="NCBI Taxonomy" id="88211"/>
    <lineage>
        <taxon>Eukaryota</taxon>
        <taxon>Metazoa</taxon>
        <taxon>Ecdysozoa</taxon>
        <taxon>Arthropoda</taxon>
        <taxon>Crustacea</taxon>
        <taxon>Multicrustacea</taxon>
        <taxon>Malacostraca</taxon>
        <taxon>Eumalacostraca</taxon>
        <taxon>Eucarida</taxon>
        <taxon>Decapoda</taxon>
        <taxon>Pleocyemata</taxon>
        <taxon>Anomura</taxon>
        <taxon>Galatheoidea</taxon>
        <taxon>Porcellanidae</taxon>
        <taxon>Petrolisthes</taxon>
    </lineage>
</organism>
<dbReference type="Proteomes" id="UP001286313">
    <property type="component" value="Unassembled WGS sequence"/>
</dbReference>
<evidence type="ECO:0000313" key="2">
    <source>
        <dbReference type="Proteomes" id="UP001286313"/>
    </source>
</evidence>
<gene>
    <name evidence="1" type="ORF">Pcinc_043444</name>
</gene>
<protein>
    <submittedName>
        <fullName evidence="1">Uncharacterized protein</fullName>
    </submittedName>
</protein>
<name>A0AAE1BGL7_PETCI</name>
<keyword evidence="2" id="KW-1185">Reference proteome</keyword>
<proteinExistence type="predicted"/>
<accession>A0AAE1BGL7</accession>
<dbReference type="EMBL" id="JAWQEG010008691">
    <property type="protein sequence ID" value="KAK3849812.1"/>
    <property type="molecule type" value="Genomic_DNA"/>
</dbReference>